<dbReference type="EnsemblPlants" id="ORUFI07G11050.3">
    <property type="protein sequence ID" value="ORUFI07G11050.3"/>
    <property type="gene ID" value="ORUFI07G11050"/>
</dbReference>
<dbReference type="Proteomes" id="UP000008022">
    <property type="component" value="Unassembled WGS sequence"/>
</dbReference>
<name>A0A0E0Q6X0_ORYRU</name>
<dbReference type="Gramene" id="ORUFI07G11050.3">
    <property type="protein sequence ID" value="ORUFI07G11050.3"/>
    <property type="gene ID" value="ORUFI07G11050"/>
</dbReference>
<organism evidence="1 2">
    <name type="scientific">Oryza rufipogon</name>
    <name type="common">Brownbeard rice</name>
    <name type="synonym">Asian wild rice</name>
    <dbReference type="NCBI Taxonomy" id="4529"/>
    <lineage>
        <taxon>Eukaryota</taxon>
        <taxon>Viridiplantae</taxon>
        <taxon>Streptophyta</taxon>
        <taxon>Embryophyta</taxon>
        <taxon>Tracheophyta</taxon>
        <taxon>Spermatophyta</taxon>
        <taxon>Magnoliopsida</taxon>
        <taxon>Liliopsida</taxon>
        <taxon>Poales</taxon>
        <taxon>Poaceae</taxon>
        <taxon>BOP clade</taxon>
        <taxon>Oryzoideae</taxon>
        <taxon>Oryzeae</taxon>
        <taxon>Oryzinae</taxon>
        <taxon>Oryza</taxon>
    </lineage>
</organism>
<dbReference type="EnsemblPlants" id="ORUFI07G11050.1">
    <property type="protein sequence ID" value="ORUFI07G11050.1"/>
    <property type="gene ID" value="ORUFI07G11050"/>
</dbReference>
<reference evidence="1" key="2">
    <citation type="submission" date="2015-06" db="UniProtKB">
        <authorList>
            <consortium name="EnsemblPlants"/>
        </authorList>
    </citation>
    <scope>IDENTIFICATION</scope>
</reference>
<evidence type="ECO:0000313" key="1">
    <source>
        <dbReference type="EnsemblPlants" id="ORUFI07G11050.3"/>
    </source>
</evidence>
<accession>A0A0E0Q6X0</accession>
<dbReference type="Gramene" id="ORUFI07G11050.2">
    <property type="protein sequence ID" value="ORUFI07G11050.2"/>
    <property type="gene ID" value="ORUFI07G11050"/>
</dbReference>
<dbReference type="AlphaFoldDB" id="A0A0E0Q6X0"/>
<reference evidence="2" key="1">
    <citation type="submission" date="2013-06" db="EMBL/GenBank/DDBJ databases">
        <authorList>
            <person name="Zhao Q."/>
        </authorList>
    </citation>
    <scope>NUCLEOTIDE SEQUENCE</scope>
    <source>
        <strain evidence="2">cv. W1943</strain>
    </source>
</reference>
<protein>
    <submittedName>
        <fullName evidence="1">Uncharacterized protein</fullName>
    </submittedName>
</protein>
<keyword evidence="2" id="KW-1185">Reference proteome</keyword>
<dbReference type="Gramene" id="ORUFI07G11050.1">
    <property type="protein sequence ID" value="ORUFI07G11050.1"/>
    <property type="gene ID" value="ORUFI07G11050"/>
</dbReference>
<sequence length="80" mass="8516">MSLLQAVPISLPCAVRSIAERLTGSACSAAEAAASPQPIHYGDREAMALPRSPALLTTIQSCLSFTQTGFQELHNTFIKK</sequence>
<dbReference type="HOGENOM" id="CLU_2594031_0_0_1"/>
<proteinExistence type="predicted"/>
<dbReference type="EnsemblPlants" id="ORUFI07G11050.2">
    <property type="protein sequence ID" value="ORUFI07G11050.2"/>
    <property type="gene ID" value="ORUFI07G11050"/>
</dbReference>
<evidence type="ECO:0000313" key="2">
    <source>
        <dbReference type="Proteomes" id="UP000008022"/>
    </source>
</evidence>